<accession>A0A250XLC4</accession>
<dbReference type="OrthoDB" id="539050at2759"/>
<dbReference type="Proteomes" id="UP000232323">
    <property type="component" value="Unassembled WGS sequence"/>
</dbReference>
<evidence type="ECO:0000256" key="1">
    <source>
        <dbReference type="SAM" id="MobiDB-lite"/>
    </source>
</evidence>
<reference evidence="2 3" key="1">
    <citation type="submission" date="2017-08" db="EMBL/GenBank/DDBJ databases">
        <title>Acidophilic green algal genome provides insights into adaptation to an acidic environment.</title>
        <authorList>
            <person name="Hirooka S."/>
            <person name="Hirose Y."/>
            <person name="Kanesaki Y."/>
            <person name="Higuchi S."/>
            <person name="Fujiwara T."/>
            <person name="Onuma R."/>
            <person name="Era A."/>
            <person name="Ohbayashi R."/>
            <person name="Uzuka A."/>
            <person name="Nozaki H."/>
            <person name="Yoshikawa H."/>
            <person name="Miyagishima S.Y."/>
        </authorList>
    </citation>
    <scope>NUCLEOTIDE SEQUENCE [LARGE SCALE GENOMIC DNA]</scope>
    <source>
        <strain evidence="2 3">NIES-2499</strain>
    </source>
</reference>
<comment type="caution">
    <text evidence="2">The sequence shown here is derived from an EMBL/GenBank/DDBJ whole genome shotgun (WGS) entry which is preliminary data.</text>
</comment>
<evidence type="ECO:0000313" key="3">
    <source>
        <dbReference type="Proteomes" id="UP000232323"/>
    </source>
</evidence>
<feature type="compositionally biased region" description="Polar residues" evidence="1">
    <location>
        <begin position="483"/>
        <end position="492"/>
    </location>
</feature>
<protein>
    <submittedName>
        <fullName evidence="2">Uncharacterized protein</fullName>
    </submittedName>
</protein>
<feature type="region of interest" description="Disordered" evidence="1">
    <location>
        <begin position="472"/>
        <end position="492"/>
    </location>
</feature>
<evidence type="ECO:0000313" key="2">
    <source>
        <dbReference type="EMBL" id="GAX83878.1"/>
    </source>
</evidence>
<dbReference type="EMBL" id="BEGY01000109">
    <property type="protein sequence ID" value="GAX83878.1"/>
    <property type="molecule type" value="Genomic_DNA"/>
</dbReference>
<feature type="region of interest" description="Disordered" evidence="1">
    <location>
        <begin position="1"/>
        <end position="27"/>
    </location>
</feature>
<name>A0A250XLC4_9CHLO</name>
<dbReference type="AlphaFoldDB" id="A0A250XLC4"/>
<sequence>MTMQSQKVQLRANSKLPTSYSPTRFGQNPISRRRVMNVVAFRDEKHSIHRSERLVSLAHEFINYWAQGAVHGPTDQMLANLSPIVDTHIHIKSSHPMALNFEAKGLDGLREKLELDHSGQGGSMPPSRAVMCATSDVDDTVFCLLECNDAKSRPQHELRSYAIVKFDTLLDDTACRITGVTERCQLGALDAALLLAIQQEEGIANTLQQEPQKQQEVAAQGTEAQQPDVPLEGAMYAAAAALESSGGAEAAAAAVSALEIEDFNTSKAMLAAAREARQLPGTWHFPTGHVRETVDSAPNEPELCLEAAYVSIKSWCKARSSGGSEIMLLGEALDVESFLLWDGYGVLPSLCGIYPSPDVLSKDKPGDSVEEATTRHCVMAMNPVLDMIRESKAKYKIQCTLLDSAVCSHYNVGFGHWRSDIQEIGGVEDCFIIEGMDVYIFKNDGRISDIWMLRDPMPSEKRLMRAACAKAAPGVPDEPCSPPSTDAATVSQ</sequence>
<keyword evidence="3" id="KW-1185">Reference proteome</keyword>
<proteinExistence type="predicted"/>
<organism evidence="2 3">
    <name type="scientific">Chlamydomonas eustigma</name>
    <dbReference type="NCBI Taxonomy" id="1157962"/>
    <lineage>
        <taxon>Eukaryota</taxon>
        <taxon>Viridiplantae</taxon>
        <taxon>Chlorophyta</taxon>
        <taxon>core chlorophytes</taxon>
        <taxon>Chlorophyceae</taxon>
        <taxon>CS clade</taxon>
        <taxon>Chlamydomonadales</taxon>
        <taxon>Chlamydomonadaceae</taxon>
        <taxon>Chlamydomonas</taxon>
    </lineage>
</organism>
<gene>
    <name evidence="2" type="ORF">CEUSTIGMA_g11303.t1</name>
</gene>